<feature type="domain" description="Fibronectin type-III" evidence="4">
    <location>
        <begin position="604"/>
        <end position="695"/>
    </location>
</feature>
<reference evidence="5 6" key="1">
    <citation type="submission" date="2023-07" db="EMBL/GenBank/DDBJ databases">
        <title>Comparative genomics of wheat-associated soil bacteria to identify genetic determinants of phenazine resistance.</title>
        <authorList>
            <person name="Mouncey N."/>
        </authorList>
    </citation>
    <scope>NUCLEOTIDE SEQUENCE [LARGE SCALE GENOMIC DNA]</scope>
    <source>
        <strain evidence="5 6">V3I3</strain>
    </source>
</reference>
<dbReference type="Gene3D" id="2.60.40.10">
    <property type="entry name" value="Immunoglobulins"/>
    <property type="match status" value="1"/>
</dbReference>
<dbReference type="PANTHER" id="PTHR36453">
    <property type="entry name" value="SECRETED PROTEIN-RELATED"/>
    <property type="match status" value="1"/>
</dbReference>
<dbReference type="InterPro" id="IPR013783">
    <property type="entry name" value="Ig-like_fold"/>
</dbReference>
<evidence type="ECO:0000256" key="2">
    <source>
        <dbReference type="ARBA" id="ARBA00023326"/>
    </source>
</evidence>
<accession>A0ABU0R856</accession>
<keyword evidence="1" id="KW-0378">Hydrolase</keyword>
<evidence type="ECO:0000259" key="4">
    <source>
        <dbReference type="PROSITE" id="PS50853"/>
    </source>
</evidence>
<evidence type="ECO:0000256" key="1">
    <source>
        <dbReference type="ARBA" id="ARBA00023295"/>
    </source>
</evidence>
<dbReference type="InterPro" id="IPR012334">
    <property type="entry name" value="Pectin_lyas_fold"/>
</dbReference>
<dbReference type="Gene3D" id="2.60.120.200">
    <property type="match status" value="2"/>
</dbReference>
<dbReference type="Gene3D" id="2.160.20.10">
    <property type="entry name" value="Single-stranded right-handed beta-helix, Pectin lyase-like"/>
    <property type="match status" value="2"/>
</dbReference>
<dbReference type="SMART" id="SM00710">
    <property type="entry name" value="PbH1"/>
    <property type="match status" value="5"/>
</dbReference>
<dbReference type="InterPro" id="IPR007742">
    <property type="entry name" value="NosD_dom"/>
</dbReference>
<dbReference type="Proteomes" id="UP001239083">
    <property type="component" value="Unassembled WGS sequence"/>
</dbReference>
<evidence type="ECO:0000313" key="5">
    <source>
        <dbReference type="EMBL" id="MDQ0893932.1"/>
    </source>
</evidence>
<evidence type="ECO:0000313" key="6">
    <source>
        <dbReference type="Proteomes" id="UP001239083"/>
    </source>
</evidence>
<dbReference type="InterPro" id="IPR036116">
    <property type="entry name" value="FN3_sf"/>
</dbReference>
<keyword evidence="3" id="KW-0732">Signal</keyword>
<dbReference type="SUPFAM" id="SSF51126">
    <property type="entry name" value="Pectin lyase-like"/>
    <property type="match status" value="1"/>
</dbReference>
<feature type="chain" id="PRO_5045134544" description="Fibronectin type-III domain-containing protein" evidence="3">
    <location>
        <begin position="29"/>
        <end position="1041"/>
    </location>
</feature>
<gene>
    <name evidence="5" type="ORF">QFZ26_001487</name>
</gene>
<proteinExistence type="predicted"/>
<dbReference type="InterPro" id="IPR003961">
    <property type="entry name" value="FN3_dom"/>
</dbReference>
<evidence type="ECO:0000256" key="3">
    <source>
        <dbReference type="SAM" id="SignalP"/>
    </source>
</evidence>
<dbReference type="Pfam" id="PF05048">
    <property type="entry name" value="NosD"/>
    <property type="match status" value="1"/>
</dbReference>
<keyword evidence="2" id="KW-0119">Carbohydrate metabolism</keyword>
<keyword evidence="6" id="KW-1185">Reference proteome</keyword>
<dbReference type="InterPro" id="IPR006626">
    <property type="entry name" value="PbH1"/>
</dbReference>
<feature type="signal peptide" evidence="3">
    <location>
        <begin position="1"/>
        <end position="28"/>
    </location>
</feature>
<dbReference type="InterPro" id="IPR011050">
    <property type="entry name" value="Pectin_lyase_fold/virulence"/>
</dbReference>
<organism evidence="5 6">
    <name type="scientific">Agromyces ramosus</name>
    <dbReference type="NCBI Taxonomy" id="33879"/>
    <lineage>
        <taxon>Bacteria</taxon>
        <taxon>Bacillati</taxon>
        <taxon>Actinomycetota</taxon>
        <taxon>Actinomycetes</taxon>
        <taxon>Micrococcales</taxon>
        <taxon>Microbacteriaceae</taxon>
        <taxon>Agromyces</taxon>
    </lineage>
</organism>
<sequence length="1041" mass="112286">MTALTRRTAAMTLACAIGIGLSVTVAHAPATAVPQHEFHVATTGSDTTGTGSAASPWATIEHARDHIESNGLNDGMTGDIDVLVAAGDYYVDETIAFDETDSGSNGFTVNYRSKDAVGSARFIGGEEITGWTQHSGDIYKAFVGTDWRFDTLSENGARATKARYPNSAPNAGYAMSKAPYLYSENSGQYNVLQYKPGDLDPTGWDLADAQVFVWALGPAAWFTDTTPISSINASTRQISLSHDARYLLRANSRYVVQGALELLDQPGEFHLDTSSGYLYYWAKDGAASAQTIIAPKVQTIVSLQGSSESSRVHHVRFDGLSFEDSDFTDWYRHAWPLDGASGEGHTYPQYDRQINMPQHRTGMFFLQNTDHIAIQNSRFVNSGYSAIYLLFYNQNNTISGNLIEHSGHSGIYLEGRYPGEGDVSKNNVLTNNVIHDVGELVGNGSGVYLMNSGGNEVSYSEIYNSPRYAIAFDTYIGIPLADIYLQGNVMKNLKISNMAQDSGDTAPIYSWGRSKAANTVEQVTIDRVYAHPSMQDYAPNGVFMDNESSGQVFRNIKVTNTQGAAYRTNSSTGHTLTNVSWQAGFNDALMDYANIGSTVDFPYAVTPAGFTAGFTGSHVALAWQAVKNAASYDVLRSTTPGGPYSTTVCSATTATSCTDATGTPGTTYHYVVKARTSAGDLSDSSNESSALFGELIFDGFENGLGNWTTAKGTATVSTAQAHSGSKSYAIDQDTDVIAHSFSSSRNRVVSLWFYDDASDTSLQTMAKVDDTPWSDGTQWRGLGVNTPTSATKYVTRLAGVTAATTVIRTTGWHELKWDYRSGTKVDMYIDGTLVASPTGVTSFNQISMGDWWTSNSGTVYFDDVLVNDPFADGFESGLGAWTTGSGTASVSTTQAHSGSNSYAINQDQDVITRVLSSNENRGATVWFYDDASDTSMQAMARADGMVWSDGTQWRGLGVNTPSSATKYVTRIGGSYAVTSVTRTTGWHELKWDYSSGTRVDMYIDGTLVASPTGVTSFDHISMGDWWTGSSGAVYFDDVSAK</sequence>
<dbReference type="PROSITE" id="PS50853">
    <property type="entry name" value="FN3"/>
    <property type="match status" value="1"/>
</dbReference>
<protein>
    <recommendedName>
        <fullName evidence="4">Fibronectin type-III domain-containing protein</fullName>
    </recommendedName>
</protein>
<comment type="caution">
    <text evidence="5">The sequence shown here is derived from an EMBL/GenBank/DDBJ whole genome shotgun (WGS) entry which is preliminary data.</text>
</comment>
<name>A0ABU0R856_9MICO</name>
<dbReference type="EMBL" id="JAUSYY010000001">
    <property type="protein sequence ID" value="MDQ0893932.1"/>
    <property type="molecule type" value="Genomic_DNA"/>
</dbReference>
<dbReference type="SUPFAM" id="SSF49265">
    <property type="entry name" value="Fibronectin type III"/>
    <property type="match status" value="1"/>
</dbReference>
<dbReference type="PANTHER" id="PTHR36453:SF1">
    <property type="entry name" value="RIGHT HANDED BETA HELIX DOMAIN-CONTAINING PROTEIN"/>
    <property type="match status" value="1"/>
</dbReference>
<keyword evidence="2" id="KW-0624">Polysaccharide degradation</keyword>
<keyword evidence="1" id="KW-0326">Glycosidase</keyword>